<dbReference type="EMBL" id="PPHD01023712">
    <property type="protein sequence ID" value="POI27451.1"/>
    <property type="molecule type" value="Genomic_DNA"/>
</dbReference>
<dbReference type="Proteomes" id="UP000237246">
    <property type="component" value="Unassembled WGS sequence"/>
</dbReference>
<accession>A0A2P4STM9</accession>
<reference evidence="1 2" key="1">
    <citation type="submission" date="2018-01" db="EMBL/GenBank/DDBJ databases">
        <title>Comparison of the Chinese Bamboo Partridge and Red Junglefowl genome sequences highlights the importance of demography in genome evolution.</title>
        <authorList>
            <person name="Tiley G.P."/>
            <person name="Kimball R.T."/>
            <person name="Braun E.L."/>
            <person name="Burleigh J.G."/>
        </authorList>
    </citation>
    <scope>NUCLEOTIDE SEQUENCE [LARGE SCALE GENOMIC DNA]</scope>
    <source>
        <strain evidence="1">RTK389</strain>
        <tissue evidence="1">Blood</tissue>
    </source>
</reference>
<comment type="caution">
    <text evidence="1">The sequence shown here is derived from an EMBL/GenBank/DDBJ whole genome shotgun (WGS) entry which is preliminary data.</text>
</comment>
<protein>
    <submittedName>
        <fullName evidence="1">Uncharacterized protein</fullName>
    </submittedName>
</protein>
<evidence type="ECO:0000313" key="1">
    <source>
        <dbReference type="EMBL" id="POI27451.1"/>
    </source>
</evidence>
<organism evidence="1 2">
    <name type="scientific">Bambusicola thoracicus</name>
    <name type="common">Chinese bamboo-partridge</name>
    <name type="synonym">Perdix thoracica</name>
    <dbReference type="NCBI Taxonomy" id="9083"/>
    <lineage>
        <taxon>Eukaryota</taxon>
        <taxon>Metazoa</taxon>
        <taxon>Chordata</taxon>
        <taxon>Craniata</taxon>
        <taxon>Vertebrata</taxon>
        <taxon>Euteleostomi</taxon>
        <taxon>Archelosauria</taxon>
        <taxon>Archosauria</taxon>
        <taxon>Dinosauria</taxon>
        <taxon>Saurischia</taxon>
        <taxon>Theropoda</taxon>
        <taxon>Coelurosauria</taxon>
        <taxon>Aves</taxon>
        <taxon>Neognathae</taxon>
        <taxon>Galloanserae</taxon>
        <taxon>Galliformes</taxon>
        <taxon>Phasianidae</taxon>
        <taxon>Perdicinae</taxon>
        <taxon>Bambusicola</taxon>
    </lineage>
</organism>
<name>A0A2P4STM9_BAMTH</name>
<evidence type="ECO:0000313" key="2">
    <source>
        <dbReference type="Proteomes" id="UP000237246"/>
    </source>
</evidence>
<sequence>MCRGGADATVRPAAR</sequence>
<keyword evidence="2" id="KW-1185">Reference proteome</keyword>
<gene>
    <name evidence="1" type="ORF">CIB84_008799</name>
</gene>
<proteinExistence type="predicted"/>